<dbReference type="EMBL" id="PVZF01000001">
    <property type="protein sequence ID" value="PRY18169.1"/>
    <property type="molecule type" value="Genomic_DNA"/>
</dbReference>
<proteinExistence type="predicted"/>
<reference evidence="1 2" key="1">
    <citation type="submission" date="2018-03" db="EMBL/GenBank/DDBJ databases">
        <title>Genomic Encyclopedia of Archaeal and Bacterial Type Strains, Phase II (KMG-II): from individual species to whole genera.</title>
        <authorList>
            <person name="Goeker M."/>
        </authorList>
    </citation>
    <scope>NUCLEOTIDE SEQUENCE [LARGE SCALE GENOMIC DNA]</scope>
    <source>
        <strain evidence="1 2">DSM 19711</strain>
    </source>
</reference>
<dbReference type="Proteomes" id="UP000238083">
    <property type="component" value="Unassembled WGS sequence"/>
</dbReference>
<dbReference type="Gene3D" id="3.40.50.300">
    <property type="entry name" value="P-loop containing nucleotide triphosphate hydrolases"/>
    <property type="match status" value="1"/>
</dbReference>
<organism evidence="1 2">
    <name type="scientific">Kineococcus rhizosphaerae</name>
    <dbReference type="NCBI Taxonomy" id="559628"/>
    <lineage>
        <taxon>Bacteria</taxon>
        <taxon>Bacillati</taxon>
        <taxon>Actinomycetota</taxon>
        <taxon>Actinomycetes</taxon>
        <taxon>Kineosporiales</taxon>
        <taxon>Kineosporiaceae</taxon>
        <taxon>Kineococcus</taxon>
    </lineage>
</organism>
<dbReference type="AlphaFoldDB" id="A0A2T0RAI4"/>
<name>A0A2T0RAI4_9ACTN</name>
<accession>A0A2T0RAI4</accession>
<evidence type="ECO:0008006" key="3">
    <source>
        <dbReference type="Google" id="ProtNLM"/>
    </source>
</evidence>
<evidence type="ECO:0000313" key="1">
    <source>
        <dbReference type="EMBL" id="PRY18169.1"/>
    </source>
</evidence>
<gene>
    <name evidence="1" type="ORF">CLV37_101413</name>
</gene>
<comment type="caution">
    <text evidence="1">The sequence shown here is derived from an EMBL/GenBank/DDBJ whole genome shotgun (WGS) entry which is preliminary data.</text>
</comment>
<keyword evidence="2" id="KW-1185">Reference proteome</keyword>
<dbReference type="InterPro" id="IPR027417">
    <property type="entry name" value="P-loop_NTPase"/>
</dbReference>
<sequence length="211" mass="22902">MPGVDELAARLAHVRWLGGGSGAGKSSVAAELARRYDVDVCSTDDSMAEHAARLDADAAPLLHRFLAMSLDERWVLRAPQAMLETFHWFAGEGFDLVVQDLLARPADRVVVVEGFRLLPALVRPLASGADAVWLLPTPAFRRAAFRARGSEFTIAGRTSDPERALENLLVRDAAFTRRLAAEAGSRGLVVDGTSSLAQLTDRVARRFALVR</sequence>
<protein>
    <recommendedName>
        <fullName evidence="3">Dephospho-CoA kinase</fullName>
    </recommendedName>
</protein>
<dbReference type="SUPFAM" id="SSF52540">
    <property type="entry name" value="P-loop containing nucleoside triphosphate hydrolases"/>
    <property type="match status" value="1"/>
</dbReference>
<evidence type="ECO:0000313" key="2">
    <source>
        <dbReference type="Proteomes" id="UP000238083"/>
    </source>
</evidence>